<comment type="caution">
    <text evidence="7">The sequence shown here is derived from an EMBL/GenBank/DDBJ whole genome shotgun (WGS) entry which is preliminary data.</text>
</comment>
<sequence>MNKRFNTFLFAFIGLSCGVIAVLPFVTSSEYTLRVATVIIFWIGMAGCWNITSGYTGYIDFGPVVYFGIGSYATAIAMTKYGISFFPAALLAGLASGLIAFPIGLTTLRLRGAYFAIATFAFAETMKQVVLEFDRTFGVSFFQGSHGITLPIGGHENTFFLYSFGLVTLCIILVQGRIENSKFGYGLKAIHEAEGSAEISGVNTTGVKLQAYMTSAIFLGILGGIQSYWITYITPADVFNVHKTVQMVIMTLLGGMGTFLGPVVGAAFLTLLSEILGTAFVEYYLIMVGAIIIAIILVMPRGIIGTLKEATGIRFF</sequence>
<feature type="transmembrane region" description="Helical" evidence="6">
    <location>
        <begin position="159"/>
        <end position="178"/>
    </location>
</feature>
<feature type="transmembrane region" description="Helical" evidence="6">
    <location>
        <begin position="64"/>
        <end position="83"/>
    </location>
</feature>
<feature type="transmembrane region" description="Helical" evidence="6">
    <location>
        <begin position="89"/>
        <end position="108"/>
    </location>
</feature>
<dbReference type="InterPro" id="IPR043428">
    <property type="entry name" value="LivM-like"/>
</dbReference>
<evidence type="ECO:0000313" key="7">
    <source>
        <dbReference type="EMBL" id="HGH61331.1"/>
    </source>
</evidence>
<feature type="transmembrane region" description="Helical" evidence="6">
    <location>
        <begin position="31"/>
        <end position="52"/>
    </location>
</feature>
<dbReference type="PROSITE" id="PS51257">
    <property type="entry name" value="PROKAR_LIPOPROTEIN"/>
    <property type="match status" value="1"/>
</dbReference>
<evidence type="ECO:0000256" key="4">
    <source>
        <dbReference type="ARBA" id="ARBA00022989"/>
    </source>
</evidence>
<organism evidence="7">
    <name type="scientific">Desulfomonile tiedjei</name>
    <dbReference type="NCBI Taxonomy" id="2358"/>
    <lineage>
        <taxon>Bacteria</taxon>
        <taxon>Pseudomonadati</taxon>
        <taxon>Thermodesulfobacteriota</taxon>
        <taxon>Desulfomonilia</taxon>
        <taxon>Desulfomonilales</taxon>
        <taxon>Desulfomonilaceae</taxon>
        <taxon>Desulfomonile</taxon>
    </lineage>
</organism>
<keyword evidence="3 6" id="KW-0812">Transmembrane</keyword>
<dbReference type="EMBL" id="DTGT01000267">
    <property type="protein sequence ID" value="HGH61331.1"/>
    <property type="molecule type" value="Genomic_DNA"/>
</dbReference>
<dbReference type="GO" id="GO:0005886">
    <property type="term" value="C:plasma membrane"/>
    <property type="evidence" value="ECO:0007669"/>
    <property type="project" value="UniProtKB-SubCell"/>
</dbReference>
<keyword evidence="2" id="KW-1003">Cell membrane</keyword>
<evidence type="ECO:0000256" key="2">
    <source>
        <dbReference type="ARBA" id="ARBA00022475"/>
    </source>
</evidence>
<dbReference type="PANTHER" id="PTHR30482">
    <property type="entry name" value="HIGH-AFFINITY BRANCHED-CHAIN AMINO ACID TRANSPORT SYSTEM PERMEASE"/>
    <property type="match status" value="1"/>
</dbReference>
<keyword evidence="5 6" id="KW-0472">Membrane</keyword>
<keyword evidence="4 6" id="KW-1133">Transmembrane helix</keyword>
<accession>A0A7C4EU68</accession>
<reference evidence="7" key="1">
    <citation type="journal article" date="2020" name="mSystems">
        <title>Genome- and Community-Level Interaction Insights into Carbon Utilization and Element Cycling Functions of Hydrothermarchaeota in Hydrothermal Sediment.</title>
        <authorList>
            <person name="Zhou Z."/>
            <person name="Liu Y."/>
            <person name="Xu W."/>
            <person name="Pan J."/>
            <person name="Luo Z.H."/>
            <person name="Li M."/>
        </authorList>
    </citation>
    <scope>NUCLEOTIDE SEQUENCE [LARGE SCALE GENOMIC DNA]</scope>
    <source>
        <strain evidence="7">SpSt-769</strain>
    </source>
</reference>
<feature type="transmembrane region" description="Helical" evidence="6">
    <location>
        <begin position="283"/>
        <end position="304"/>
    </location>
</feature>
<feature type="transmembrane region" description="Helical" evidence="6">
    <location>
        <begin position="211"/>
        <end position="233"/>
    </location>
</feature>
<evidence type="ECO:0000256" key="6">
    <source>
        <dbReference type="SAM" id="Phobius"/>
    </source>
</evidence>
<evidence type="ECO:0000256" key="3">
    <source>
        <dbReference type="ARBA" id="ARBA00022692"/>
    </source>
</evidence>
<proteinExistence type="predicted"/>
<evidence type="ECO:0000256" key="5">
    <source>
        <dbReference type="ARBA" id="ARBA00023136"/>
    </source>
</evidence>
<feature type="transmembrane region" description="Helical" evidence="6">
    <location>
        <begin position="245"/>
        <end position="271"/>
    </location>
</feature>
<dbReference type="AlphaFoldDB" id="A0A7C4EU68"/>
<name>A0A7C4EU68_9BACT</name>
<protein>
    <submittedName>
        <fullName evidence="7">Branched-chain amino acid ABC transporter permease</fullName>
    </submittedName>
</protein>
<dbReference type="GO" id="GO:0015658">
    <property type="term" value="F:branched-chain amino acid transmembrane transporter activity"/>
    <property type="evidence" value="ECO:0007669"/>
    <property type="project" value="InterPro"/>
</dbReference>
<dbReference type="InterPro" id="IPR001851">
    <property type="entry name" value="ABC_transp_permease"/>
</dbReference>
<dbReference type="CDD" id="cd06581">
    <property type="entry name" value="TM_PBP1_LivM_like"/>
    <property type="match status" value="1"/>
</dbReference>
<dbReference type="PANTHER" id="PTHR30482:SF10">
    <property type="entry name" value="HIGH-AFFINITY BRANCHED-CHAIN AMINO ACID TRANSPORT PROTEIN BRAE"/>
    <property type="match status" value="1"/>
</dbReference>
<comment type="subcellular location">
    <subcellularLocation>
        <location evidence="1">Cell membrane</location>
        <topology evidence="1">Multi-pass membrane protein</topology>
    </subcellularLocation>
</comment>
<evidence type="ECO:0000256" key="1">
    <source>
        <dbReference type="ARBA" id="ARBA00004651"/>
    </source>
</evidence>
<gene>
    <name evidence="7" type="ORF">ENV54_08545</name>
</gene>
<feature type="transmembrane region" description="Helical" evidence="6">
    <location>
        <begin position="7"/>
        <end position="25"/>
    </location>
</feature>
<dbReference type="Pfam" id="PF02653">
    <property type="entry name" value="BPD_transp_2"/>
    <property type="match status" value="1"/>
</dbReference>